<dbReference type="PANTHER" id="PTHR19143">
    <property type="entry name" value="FIBRINOGEN/TENASCIN/ANGIOPOEITIN"/>
    <property type="match status" value="1"/>
</dbReference>
<keyword evidence="4" id="KW-1185">Reference proteome</keyword>
<reference evidence="3" key="2">
    <citation type="submission" date="2025-08" db="UniProtKB">
        <authorList>
            <consortium name="Ensembl"/>
        </authorList>
    </citation>
    <scope>IDENTIFICATION</scope>
</reference>
<dbReference type="GO" id="GO:0005615">
    <property type="term" value="C:extracellular space"/>
    <property type="evidence" value="ECO:0007669"/>
    <property type="project" value="TreeGrafter"/>
</dbReference>
<dbReference type="NCBIfam" id="NF040941">
    <property type="entry name" value="GGGWT_bact"/>
    <property type="match status" value="1"/>
</dbReference>
<reference evidence="3" key="3">
    <citation type="submission" date="2025-09" db="UniProtKB">
        <authorList>
            <consortium name="Ensembl"/>
        </authorList>
    </citation>
    <scope>IDENTIFICATION</scope>
</reference>
<evidence type="ECO:0000313" key="3">
    <source>
        <dbReference type="Ensembl" id="ENSELUP00000096506.1"/>
    </source>
</evidence>
<reference evidence="3 4" key="1">
    <citation type="submission" date="2020-02" db="EMBL/GenBank/DDBJ databases">
        <title>Esox lucius (northern pike) genome, fEsoLuc1, primary haplotype.</title>
        <authorList>
            <person name="Myers G."/>
            <person name="Karagic N."/>
            <person name="Meyer A."/>
            <person name="Pippel M."/>
            <person name="Reichard M."/>
            <person name="Winkler S."/>
            <person name="Tracey A."/>
            <person name="Sims Y."/>
            <person name="Howe K."/>
            <person name="Rhie A."/>
            <person name="Formenti G."/>
            <person name="Durbin R."/>
            <person name="Fedrigo O."/>
            <person name="Jarvis E.D."/>
        </authorList>
    </citation>
    <scope>NUCLEOTIDE SEQUENCE [LARGE SCALE GENOMIC DNA]</scope>
</reference>
<feature type="domain" description="Fibrinogen C-terminal" evidence="2">
    <location>
        <begin position="16"/>
        <end position="262"/>
    </location>
</feature>
<evidence type="ECO:0000259" key="2">
    <source>
        <dbReference type="PROSITE" id="PS51406"/>
    </source>
</evidence>
<feature type="signal peptide" evidence="1">
    <location>
        <begin position="1"/>
        <end position="25"/>
    </location>
</feature>
<dbReference type="Proteomes" id="UP000265140">
    <property type="component" value="Chromosome 14"/>
</dbReference>
<dbReference type="PROSITE" id="PS51406">
    <property type="entry name" value="FIBRINOGEN_C_2"/>
    <property type="match status" value="1"/>
</dbReference>
<dbReference type="SMART" id="SM00186">
    <property type="entry name" value="FBG"/>
    <property type="match status" value="1"/>
</dbReference>
<dbReference type="CDD" id="cd00087">
    <property type="entry name" value="FReD"/>
    <property type="match status" value="1"/>
</dbReference>
<feature type="chain" id="PRO_5044204119" description="Fibrinogen C-terminal domain-containing protein" evidence="1">
    <location>
        <begin position="26"/>
        <end position="313"/>
    </location>
</feature>
<dbReference type="SUPFAM" id="SSF56496">
    <property type="entry name" value="Fibrinogen C-terminal domain-like"/>
    <property type="match status" value="1"/>
</dbReference>
<dbReference type="PANTHER" id="PTHR19143:SF225">
    <property type="entry name" value="MICROFIBRIL-ASSOCIATED GLYCOPROTEIN 4"/>
    <property type="match status" value="1"/>
</dbReference>
<evidence type="ECO:0000256" key="1">
    <source>
        <dbReference type="SAM" id="SignalP"/>
    </source>
</evidence>
<dbReference type="InterPro" id="IPR036056">
    <property type="entry name" value="Fibrinogen-like_C"/>
</dbReference>
<dbReference type="GeneTree" id="ENSGT00940000154615"/>
<sequence>MKVLIVLTALSCVLVESLMFQPLDCADIYNSGSGHSGVYRIYPAGPNSPRYVYCDMDTQGGKWTVFQRRMDGTVNFFRGWEEYKNGFGHAAGEYWLGEDPFQTGQYWLGEDPFQTGQYWLGLETIHLLTLKKNYELRVDIEDFNGQRVYANYTSFSLSPQAVNAEVDGYRLHVSGFRNGGAGDSLGHVSGSKFSTFDKDQDSNSGNCASVYGGGFWFNNCLYTNPNGFYLWGLTRTDGCSWYTWKNTWEGIKSISMKIRPVFLSQFGLEINQLTEDKPQSSKCIIRSPPLSLSVCPDSETTYPKAPSTLCVWA</sequence>
<organism evidence="3 4">
    <name type="scientific">Esox lucius</name>
    <name type="common">Northern pike</name>
    <dbReference type="NCBI Taxonomy" id="8010"/>
    <lineage>
        <taxon>Eukaryota</taxon>
        <taxon>Metazoa</taxon>
        <taxon>Chordata</taxon>
        <taxon>Craniata</taxon>
        <taxon>Vertebrata</taxon>
        <taxon>Euteleostomi</taxon>
        <taxon>Actinopterygii</taxon>
        <taxon>Neopterygii</taxon>
        <taxon>Teleostei</taxon>
        <taxon>Protacanthopterygii</taxon>
        <taxon>Esociformes</taxon>
        <taxon>Esocidae</taxon>
        <taxon>Esox</taxon>
    </lineage>
</organism>
<proteinExistence type="predicted"/>
<name>A0AAY5L633_ESOLU</name>
<dbReference type="InterPro" id="IPR014716">
    <property type="entry name" value="Fibrinogen_a/b/g_C_1"/>
</dbReference>
<dbReference type="AlphaFoldDB" id="A0AAY5L633"/>
<dbReference type="Gene3D" id="3.90.215.10">
    <property type="entry name" value="Gamma Fibrinogen, chain A, domain 1"/>
    <property type="match status" value="1"/>
</dbReference>
<keyword evidence="1" id="KW-0732">Signal</keyword>
<dbReference type="InterPro" id="IPR050373">
    <property type="entry name" value="Fibrinogen_C-term_domain"/>
</dbReference>
<dbReference type="Pfam" id="PF00147">
    <property type="entry name" value="Fibrinogen_C"/>
    <property type="match status" value="2"/>
</dbReference>
<protein>
    <recommendedName>
        <fullName evidence="2">Fibrinogen C-terminal domain-containing protein</fullName>
    </recommendedName>
</protein>
<accession>A0AAY5L633</accession>
<dbReference type="Ensembl" id="ENSELUT00000102321.1">
    <property type="protein sequence ID" value="ENSELUP00000096506.1"/>
    <property type="gene ID" value="ENSELUG00000034949.1"/>
</dbReference>
<evidence type="ECO:0000313" key="4">
    <source>
        <dbReference type="Proteomes" id="UP000265140"/>
    </source>
</evidence>
<gene>
    <name evidence="3" type="primary">MFAP4</name>
</gene>
<dbReference type="GO" id="GO:0048251">
    <property type="term" value="P:elastic fiber assembly"/>
    <property type="evidence" value="ECO:0007669"/>
    <property type="project" value="TreeGrafter"/>
</dbReference>
<dbReference type="InterPro" id="IPR002181">
    <property type="entry name" value="Fibrinogen_a/b/g_C_dom"/>
</dbReference>